<evidence type="ECO:0000313" key="1">
    <source>
        <dbReference type="EMBL" id="KAK4005756.1"/>
    </source>
</evidence>
<name>A0ABQ9YYT3_9CRUS</name>
<accession>A0ABQ9YYT3</accession>
<organism evidence="1 2">
    <name type="scientific">Daphnia magna</name>
    <dbReference type="NCBI Taxonomy" id="35525"/>
    <lineage>
        <taxon>Eukaryota</taxon>
        <taxon>Metazoa</taxon>
        <taxon>Ecdysozoa</taxon>
        <taxon>Arthropoda</taxon>
        <taxon>Crustacea</taxon>
        <taxon>Branchiopoda</taxon>
        <taxon>Diplostraca</taxon>
        <taxon>Cladocera</taxon>
        <taxon>Anomopoda</taxon>
        <taxon>Daphniidae</taxon>
        <taxon>Daphnia</taxon>
    </lineage>
</organism>
<reference evidence="1 2" key="1">
    <citation type="journal article" date="2023" name="Nucleic Acids Res.">
        <title>The hologenome of Daphnia magna reveals possible DNA methylation and microbiome-mediated evolution of the host genome.</title>
        <authorList>
            <person name="Chaturvedi A."/>
            <person name="Li X."/>
            <person name="Dhandapani V."/>
            <person name="Marshall H."/>
            <person name="Kissane S."/>
            <person name="Cuenca-Cambronero M."/>
            <person name="Asole G."/>
            <person name="Calvet F."/>
            <person name="Ruiz-Romero M."/>
            <person name="Marangio P."/>
            <person name="Guigo R."/>
            <person name="Rago D."/>
            <person name="Mirbahai L."/>
            <person name="Eastwood N."/>
            <person name="Colbourne J.K."/>
            <person name="Zhou J."/>
            <person name="Mallon E."/>
            <person name="Orsini L."/>
        </authorList>
    </citation>
    <scope>NUCLEOTIDE SEQUENCE [LARGE SCALE GENOMIC DNA]</scope>
    <source>
        <strain evidence="1">LRV0_1</strain>
    </source>
</reference>
<comment type="caution">
    <text evidence="1">The sequence shown here is derived from an EMBL/GenBank/DDBJ whole genome shotgun (WGS) entry which is preliminary data.</text>
</comment>
<keyword evidence="2" id="KW-1185">Reference proteome</keyword>
<sequence>MHADRRHQAGKSANDAVLTGSMGLGRRIITAAMGLVSRRTCALQVRLAAACPTQALLGLQCVLECKLPKWWPACSGRPSHPLLTGKRVAGEPSQGGL</sequence>
<evidence type="ECO:0000313" key="2">
    <source>
        <dbReference type="Proteomes" id="UP001234178"/>
    </source>
</evidence>
<dbReference type="EMBL" id="JAOYFB010000002">
    <property type="protein sequence ID" value="KAK4005756.1"/>
    <property type="molecule type" value="Genomic_DNA"/>
</dbReference>
<protein>
    <submittedName>
        <fullName evidence="1">Uncharacterized protein</fullName>
    </submittedName>
</protein>
<proteinExistence type="predicted"/>
<gene>
    <name evidence="1" type="ORF">OUZ56_010834</name>
</gene>
<dbReference type="Proteomes" id="UP001234178">
    <property type="component" value="Unassembled WGS sequence"/>
</dbReference>